<dbReference type="EMBL" id="MAGO01000002">
    <property type="protein sequence ID" value="OCC16123.1"/>
    <property type="molecule type" value="Genomic_DNA"/>
</dbReference>
<dbReference type="CDD" id="cd13565">
    <property type="entry name" value="PBP2_PstS"/>
    <property type="match status" value="1"/>
</dbReference>
<dbReference type="InterPro" id="IPR024370">
    <property type="entry name" value="PBP_domain"/>
</dbReference>
<feature type="chain" id="PRO_5008626217" description="Phosphate-binding protein" evidence="7">
    <location>
        <begin position="25"/>
        <end position="349"/>
    </location>
</feature>
<dbReference type="InterPro" id="IPR005673">
    <property type="entry name" value="ABC_phos-bd_PstS"/>
</dbReference>
<evidence type="ECO:0000256" key="5">
    <source>
        <dbReference type="ARBA" id="ARBA00022592"/>
    </source>
</evidence>
<dbReference type="Pfam" id="PF12849">
    <property type="entry name" value="PBP_like_2"/>
    <property type="match status" value="1"/>
</dbReference>
<evidence type="ECO:0000256" key="4">
    <source>
        <dbReference type="ARBA" id="ARBA00022448"/>
    </source>
</evidence>
<reference evidence="9 10" key="1">
    <citation type="submission" date="2016-06" db="EMBL/GenBank/DDBJ databases">
        <title>Respiratory ammonification of nitrate coupled to the oxidation of elemental sulfur in deep-sea autotrophic thermophilic bacteria.</title>
        <authorList>
            <person name="Slobodkina G.B."/>
            <person name="Mardanov A.V."/>
            <person name="Ravin N.V."/>
            <person name="Frolova A.A."/>
            <person name="Viryasiv M.B."/>
            <person name="Chernyh N.A."/>
            <person name="Bonch-Osmolovskaya E.A."/>
            <person name="Slobodkin A.I."/>
        </authorList>
    </citation>
    <scope>NUCLEOTIDE SEQUENCE [LARGE SCALE GENOMIC DNA]</scope>
    <source>
        <strain evidence="9 10">S69</strain>
    </source>
</reference>
<keyword evidence="5 6" id="KW-0592">Phosphate transport</keyword>
<evidence type="ECO:0000313" key="10">
    <source>
        <dbReference type="Proteomes" id="UP000093080"/>
    </source>
</evidence>
<keyword evidence="7" id="KW-0732">Signal</keyword>
<dbReference type="Gene3D" id="3.40.190.10">
    <property type="entry name" value="Periplasmic binding protein-like II"/>
    <property type="match status" value="2"/>
</dbReference>
<dbReference type="GO" id="GO:0043190">
    <property type="term" value="C:ATP-binding cassette (ABC) transporter complex"/>
    <property type="evidence" value="ECO:0007669"/>
    <property type="project" value="InterPro"/>
</dbReference>
<name>A0A1B9F8C2_9BACT</name>
<evidence type="ECO:0000256" key="3">
    <source>
        <dbReference type="ARBA" id="ARBA00011529"/>
    </source>
</evidence>
<comment type="caution">
    <text evidence="9">The sequence shown here is derived from an EMBL/GenBank/DDBJ whole genome shotgun (WGS) entry which is preliminary data.</text>
</comment>
<dbReference type="GO" id="GO:0035435">
    <property type="term" value="P:phosphate ion transmembrane transport"/>
    <property type="evidence" value="ECO:0007669"/>
    <property type="project" value="InterPro"/>
</dbReference>
<dbReference type="STRING" id="1156395.DBT_0585"/>
<dbReference type="RefSeq" id="WP_067616195.1">
    <property type="nucleotide sequence ID" value="NZ_MAGO01000002.1"/>
</dbReference>
<evidence type="ECO:0000313" key="9">
    <source>
        <dbReference type="EMBL" id="OCC16123.1"/>
    </source>
</evidence>
<dbReference type="OrthoDB" id="9801510at2"/>
<keyword evidence="4 6" id="KW-0813">Transport</keyword>
<dbReference type="Proteomes" id="UP000093080">
    <property type="component" value="Unassembled WGS sequence"/>
</dbReference>
<organism evidence="9 10">
    <name type="scientific">Dissulfuribacter thermophilus</name>
    <dbReference type="NCBI Taxonomy" id="1156395"/>
    <lineage>
        <taxon>Bacteria</taxon>
        <taxon>Pseudomonadati</taxon>
        <taxon>Thermodesulfobacteriota</taxon>
        <taxon>Dissulfuribacteria</taxon>
        <taxon>Dissulfuribacterales</taxon>
        <taxon>Dissulfuribacteraceae</taxon>
        <taxon>Dissulfuribacter</taxon>
    </lineage>
</organism>
<feature type="signal peptide" evidence="7">
    <location>
        <begin position="1"/>
        <end position="24"/>
    </location>
</feature>
<accession>A0A1B9F8C2</accession>
<protein>
    <recommendedName>
        <fullName evidence="6">Phosphate-binding protein</fullName>
    </recommendedName>
</protein>
<comment type="similarity">
    <text evidence="2 6">Belongs to the PstS family.</text>
</comment>
<evidence type="ECO:0000259" key="8">
    <source>
        <dbReference type="Pfam" id="PF12849"/>
    </source>
</evidence>
<evidence type="ECO:0000256" key="2">
    <source>
        <dbReference type="ARBA" id="ARBA00008725"/>
    </source>
</evidence>
<dbReference type="PANTHER" id="PTHR42996">
    <property type="entry name" value="PHOSPHATE-BINDING PROTEIN PSTS"/>
    <property type="match status" value="1"/>
</dbReference>
<sequence length="349" mass="38454">MKSSVRLTLLLFCLGMLLSSNALSSNIITGAGATFPYPLYSKWAHTYARETGIRLNYQSIGSGGGIRQIKAHAVDFGASDAPLEAKELVSSGLIQFPMIIGGVVPVVNIKGLKGNNIKLDGETLAQIFLGEIRYWDHPKIKGLNHGLNLPHLKIYVVHRSDGSGTTWIFSKYLASVSPQWQKKVGFGKALRWPTGIGGKGNEGVAAYVKRLKGAIGYIEFAYAKQNHLTPVLLKNKDGNFVVPSIETFQAAAQNADWLNTPGMGVILVNQPGKNSWPITGASFILIHKVQKDKEKALTMLKFFDWCFKHGQQMAKDLLYVPIPENVVQIVEKMWAREILVNGQPIWTIQ</sequence>
<proteinExistence type="inferred from homology"/>
<dbReference type="PANTHER" id="PTHR42996:SF1">
    <property type="entry name" value="PHOSPHATE-BINDING PROTEIN PSTS"/>
    <property type="match status" value="1"/>
</dbReference>
<dbReference type="SUPFAM" id="SSF53850">
    <property type="entry name" value="Periplasmic binding protein-like II"/>
    <property type="match status" value="1"/>
</dbReference>
<dbReference type="InterPro" id="IPR050962">
    <property type="entry name" value="Phosphate-bind_PstS"/>
</dbReference>
<gene>
    <name evidence="9" type="ORF">DBT_0585</name>
</gene>
<keyword evidence="10" id="KW-1185">Reference proteome</keyword>
<dbReference type="PIRSF" id="PIRSF002756">
    <property type="entry name" value="PstS"/>
    <property type="match status" value="1"/>
</dbReference>
<evidence type="ECO:0000256" key="6">
    <source>
        <dbReference type="PIRNR" id="PIRNR002756"/>
    </source>
</evidence>
<feature type="domain" description="PBP" evidence="8">
    <location>
        <begin position="24"/>
        <end position="302"/>
    </location>
</feature>
<comment type="subunit">
    <text evidence="3">The complex is composed of two ATP-binding proteins (PstB), two transmembrane proteins (PstC and PstA) and a solute-binding protein (PstS).</text>
</comment>
<dbReference type="NCBIfam" id="NF008171">
    <property type="entry name" value="PRK10918.1"/>
    <property type="match status" value="1"/>
</dbReference>
<dbReference type="AlphaFoldDB" id="A0A1B9F8C2"/>
<dbReference type="PATRIC" id="fig|1156395.6.peg.592"/>
<dbReference type="NCBIfam" id="TIGR00975">
    <property type="entry name" value="3a0107s03"/>
    <property type="match status" value="1"/>
</dbReference>
<comment type="function">
    <text evidence="1">Part of the ABC transporter complex PstSACB involved in phosphate import.</text>
</comment>
<dbReference type="GO" id="GO:0042301">
    <property type="term" value="F:phosphate ion binding"/>
    <property type="evidence" value="ECO:0007669"/>
    <property type="project" value="InterPro"/>
</dbReference>
<evidence type="ECO:0000256" key="1">
    <source>
        <dbReference type="ARBA" id="ARBA00002841"/>
    </source>
</evidence>
<evidence type="ECO:0000256" key="7">
    <source>
        <dbReference type="SAM" id="SignalP"/>
    </source>
</evidence>